<keyword evidence="7 13" id="KW-0819">tRNA processing</keyword>
<feature type="binding site" evidence="14">
    <location>
        <position position="171"/>
    </location>
    <ligand>
        <name>ATP</name>
        <dbReference type="ChEBI" id="CHEBI:30616"/>
    </ligand>
</feature>
<proteinExistence type="inferred from homology"/>
<feature type="binding site" evidence="14">
    <location>
        <position position="217"/>
    </location>
    <ligand>
        <name>ATP</name>
        <dbReference type="ChEBI" id="CHEBI:30616"/>
    </ligand>
</feature>
<dbReference type="GO" id="GO:0005737">
    <property type="term" value="C:cytoplasm"/>
    <property type="evidence" value="ECO:0007669"/>
    <property type="project" value="UniProtKB-SubCell"/>
</dbReference>
<evidence type="ECO:0000256" key="10">
    <source>
        <dbReference type="ARBA" id="ARBA00022840"/>
    </source>
</evidence>
<organism evidence="16 17">
    <name type="scientific">Salicibibacter cibi</name>
    <dbReference type="NCBI Taxonomy" id="2743001"/>
    <lineage>
        <taxon>Bacteria</taxon>
        <taxon>Bacillati</taxon>
        <taxon>Bacillota</taxon>
        <taxon>Bacilli</taxon>
        <taxon>Bacillales</taxon>
        <taxon>Bacillaceae</taxon>
        <taxon>Salicibibacter</taxon>
    </lineage>
</organism>
<keyword evidence="10 13" id="KW-0067">ATP-binding</keyword>
<dbReference type="FunFam" id="3.90.870.10:FF:000008">
    <property type="entry name" value="Threonylcarbamoyl-AMP synthase"/>
    <property type="match status" value="1"/>
</dbReference>
<comment type="catalytic activity">
    <reaction evidence="12 13">
        <text>L-threonine + hydrogencarbonate + ATP = L-threonylcarbamoyladenylate + diphosphate + H2O</text>
        <dbReference type="Rhea" id="RHEA:36407"/>
        <dbReference type="ChEBI" id="CHEBI:15377"/>
        <dbReference type="ChEBI" id="CHEBI:17544"/>
        <dbReference type="ChEBI" id="CHEBI:30616"/>
        <dbReference type="ChEBI" id="CHEBI:33019"/>
        <dbReference type="ChEBI" id="CHEBI:57926"/>
        <dbReference type="ChEBI" id="CHEBI:73682"/>
        <dbReference type="EC" id="2.7.7.87"/>
    </reaction>
</comment>
<evidence type="ECO:0000256" key="11">
    <source>
        <dbReference type="ARBA" id="ARBA00029774"/>
    </source>
</evidence>
<evidence type="ECO:0000256" key="5">
    <source>
        <dbReference type="ARBA" id="ARBA00022490"/>
    </source>
</evidence>
<dbReference type="PANTHER" id="PTHR17490:SF16">
    <property type="entry name" value="THREONYLCARBAMOYL-AMP SYNTHASE"/>
    <property type="match status" value="1"/>
</dbReference>
<feature type="binding site" evidence="14">
    <location>
        <position position="54"/>
    </location>
    <ligand>
        <name>L-threonine</name>
        <dbReference type="ChEBI" id="CHEBI:57926"/>
    </ligand>
</feature>
<dbReference type="InterPro" id="IPR006070">
    <property type="entry name" value="Sua5-like_dom"/>
</dbReference>
<evidence type="ECO:0000313" key="16">
    <source>
        <dbReference type="EMBL" id="QQK81662.1"/>
    </source>
</evidence>
<dbReference type="EC" id="2.7.7.87" evidence="3 13"/>
<dbReference type="GO" id="GO:0008033">
    <property type="term" value="P:tRNA processing"/>
    <property type="evidence" value="ECO:0007669"/>
    <property type="project" value="UniProtKB-KW"/>
</dbReference>
<evidence type="ECO:0000256" key="3">
    <source>
        <dbReference type="ARBA" id="ARBA00012584"/>
    </source>
</evidence>
<dbReference type="Pfam" id="PF03481">
    <property type="entry name" value="Sua5_C"/>
    <property type="match status" value="1"/>
</dbReference>
<comment type="function">
    <text evidence="13">Required for the formation of a threonylcarbamoyl group on adenosine at position 37 (t(6)A37) in tRNAs that read codons beginning with adenine.</text>
</comment>
<evidence type="ECO:0000256" key="8">
    <source>
        <dbReference type="ARBA" id="ARBA00022695"/>
    </source>
</evidence>
<feature type="binding site" evidence="14">
    <location>
        <position position="256"/>
    </location>
    <ligand>
        <name>ATP</name>
        <dbReference type="ChEBI" id="CHEBI:30616"/>
    </ligand>
</feature>
<dbReference type="GO" id="GO:0003725">
    <property type="term" value="F:double-stranded RNA binding"/>
    <property type="evidence" value="ECO:0007669"/>
    <property type="project" value="UniProtKB-UniRule"/>
</dbReference>
<name>A0A7T7CGY6_9BACI</name>
<dbReference type="GO" id="GO:0000049">
    <property type="term" value="F:tRNA binding"/>
    <property type="evidence" value="ECO:0007669"/>
    <property type="project" value="TreeGrafter"/>
</dbReference>
<protein>
    <recommendedName>
        <fullName evidence="4 13">Threonylcarbamoyl-AMP synthase</fullName>
        <shortName evidence="13">TC-AMP synthase</shortName>
        <ecNumber evidence="3 13">2.7.7.87</ecNumber>
    </recommendedName>
    <alternativeName>
        <fullName evidence="11 13">L-threonylcarbamoyladenylate synthase</fullName>
    </alternativeName>
</protein>
<feature type="domain" description="YrdC-like" evidence="15">
    <location>
        <begin position="32"/>
        <end position="221"/>
    </location>
</feature>
<dbReference type="PANTHER" id="PTHR17490">
    <property type="entry name" value="SUA5"/>
    <property type="match status" value="1"/>
</dbReference>
<evidence type="ECO:0000256" key="14">
    <source>
        <dbReference type="PIRSR" id="PIRSR004930-1"/>
    </source>
</evidence>
<evidence type="ECO:0000256" key="4">
    <source>
        <dbReference type="ARBA" id="ARBA00015492"/>
    </source>
</evidence>
<dbReference type="AlphaFoldDB" id="A0A7T7CGY6"/>
<dbReference type="InterPro" id="IPR005145">
    <property type="entry name" value="Sua5_C"/>
</dbReference>
<dbReference type="InterPro" id="IPR017945">
    <property type="entry name" value="DHBP_synth_RibB-like_a/b_dom"/>
</dbReference>
<keyword evidence="5 13" id="KW-0963">Cytoplasm</keyword>
<dbReference type="EMBL" id="CP054706">
    <property type="protein sequence ID" value="QQK81662.1"/>
    <property type="molecule type" value="Genomic_DNA"/>
</dbReference>
<dbReference type="NCBIfam" id="TIGR00057">
    <property type="entry name" value="L-threonylcarbamoyladenylate synthase"/>
    <property type="match status" value="1"/>
</dbReference>
<feature type="binding site" evidence="14">
    <location>
        <position position="77"/>
    </location>
    <ligand>
        <name>ATP</name>
        <dbReference type="ChEBI" id="CHEBI:30616"/>
    </ligand>
</feature>
<dbReference type="GO" id="GO:0005524">
    <property type="term" value="F:ATP binding"/>
    <property type="evidence" value="ECO:0007669"/>
    <property type="project" value="UniProtKB-UniRule"/>
</dbReference>
<dbReference type="InterPro" id="IPR010923">
    <property type="entry name" value="T(6)A37_SUA5"/>
</dbReference>
<dbReference type="Gene3D" id="3.90.870.10">
    <property type="entry name" value="DHBP synthase"/>
    <property type="match status" value="1"/>
</dbReference>
<feature type="binding site" evidence="14">
    <location>
        <position position="137"/>
    </location>
    <ligand>
        <name>ATP</name>
        <dbReference type="ChEBI" id="CHEBI:30616"/>
    </ligand>
</feature>
<evidence type="ECO:0000256" key="6">
    <source>
        <dbReference type="ARBA" id="ARBA00022679"/>
    </source>
</evidence>
<evidence type="ECO:0000259" key="15">
    <source>
        <dbReference type="PROSITE" id="PS51163"/>
    </source>
</evidence>
<feature type="binding site" evidence="14">
    <location>
        <position position="86"/>
    </location>
    <ligand>
        <name>L-threonine</name>
        <dbReference type="ChEBI" id="CHEBI:57926"/>
    </ligand>
</feature>
<evidence type="ECO:0000256" key="12">
    <source>
        <dbReference type="ARBA" id="ARBA00048366"/>
    </source>
</evidence>
<dbReference type="InterPro" id="IPR038385">
    <property type="entry name" value="Sua5/YwlC_C"/>
</dbReference>
<keyword evidence="9 13" id="KW-0547">Nucleotide-binding</keyword>
<dbReference type="Gene3D" id="3.40.50.11030">
    <property type="entry name" value="Threonylcarbamoyl-AMP synthase, C-terminal domain"/>
    <property type="match status" value="1"/>
</dbReference>
<feature type="binding site" evidence="14">
    <location>
        <position position="161"/>
    </location>
    <ligand>
        <name>L-threonine</name>
        <dbReference type="ChEBI" id="CHEBI:57926"/>
    </ligand>
</feature>
<evidence type="ECO:0000313" key="17">
    <source>
        <dbReference type="Proteomes" id="UP000595349"/>
    </source>
</evidence>
<evidence type="ECO:0000256" key="1">
    <source>
        <dbReference type="ARBA" id="ARBA00004496"/>
    </source>
</evidence>
<feature type="binding site" evidence="14">
    <location>
        <position position="163"/>
    </location>
    <ligand>
        <name>ATP</name>
        <dbReference type="ChEBI" id="CHEBI:30616"/>
    </ligand>
</feature>
<evidence type="ECO:0000256" key="7">
    <source>
        <dbReference type="ARBA" id="ARBA00022694"/>
    </source>
</evidence>
<dbReference type="SUPFAM" id="SSF55821">
    <property type="entry name" value="YrdC/RibB"/>
    <property type="match status" value="1"/>
</dbReference>
<evidence type="ECO:0000256" key="9">
    <source>
        <dbReference type="ARBA" id="ARBA00022741"/>
    </source>
</evidence>
<keyword evidence="17" id="KW-1185">Reference proteome</keyword>
<keyword evidence="6 13" id="KW-0808">Transferase</keyword>
<comment type="similarity">
    <text evidence="2 13">Belongs to the SUA5 family.</text>
</comment>
<dbReference type="KEGG" id="scib:HUG20_18245"/>
<sequence length="358" mass="38995">MGLHGHGGEKALSCQQTEHFTVDNYVDEKTWQEYVEKAAHILRAEELVAFPTETVYGLGANGLSTRAVQKIFKAKGRPSDNPLILHIGSLTQLYSLIRAPLSFHAEKLIEHFWPGPLTLIFPASDRVPRVVTAGLDTVAVRMPAHRLARAIIAKADVPIAAPSANRSGKPSPTRAEHVREDLDGRVAAIIDGGSTGYGLESTVVDVSDGERSPRILRPGGVTKEEMEEALGVSMAAEGRERRKNNVRAPGMKYRHYSPDTNVKLVDGSCADMQARIDEARNRGERVAAAITSDRMGKISADEVLILGDASDLQGISTHLYDHLRAVDKMDVNVLFMQTFAETGLGKAIMNRLHKAAHS</sequence>
<dbReference type="Proteomes" id="UP000595349">
    <property type="component" value="Chromosome"/>
</dbReference>
<dbReference type="GO" id="GO:0061710">
    <property type="term" value="F:L-threonylcarbamoyladenylate synthase"/>
    <property type="evidence" value="ECO:0007669"/>
    <property type="project" value="UniProtKB-EC"/>
</dbReference>
<dbReference type="Pfam" id="PF01300">
    <property type="entry name" value="Sua5_yciO_yrdC"/>
    <property type="match status" value="1"/>
</dbReference>
<gene>
    <name evidence="16" type="ORF">HUG20_18245</name>
</gene>
<dbReference type="GO" id="GO:0006450">
    <property type="term" value="P:regulation of translational fidelity"/>
    <property type="evidence" value="ECO:0007669"/>
    <property type="project" value="TreeGrafter"/>
</dbReference>
<accession>A0A7T7CGY6</accession>
<dbReference type="PIRSF" id="PIRSF004930">
    <property type="entry name" value="Tln_factor_SUA5"/>
    <property type="match status" value="1"/>
</dbReference>
<feature type="binding site" evidence="14">
    <location>
        <position position="201"/>
    </location>
    <ligand>
        <name>L-threonine</name>
        <dbReference type="ChEBI" id="CHEBI:57926"/>
    </ligand>
</feature>
<comment type="subcellular location">
    <subcellularLocation>
        <location evidence="1 13">Cytoplasm</location>
    </subcellularLocation>
</comment>
<keyword evidence="8 13" id="KW-0548">Nucleotidyltransferase</keyword>
<evidence type="ECO:0000256" key="13">
    <source>
        <dbReference type="PIRNR" id="PIRNR004930"/>
    </source>
</evidence>
<feature type="binding site" evidence="14">
    <location>
        <position position="141"/>
    </location>
    <ligand>
        <name>L-threonine</name>
        <dbReference type="ChEBI" id="CHEBI:57926"/>
    </ligand>
</feature>
<dbReference type="PROSITE" id="PS51163">
    <property type="entry name" value="YRDC"/>
    <property type="match status" value="1"/>
</dbReference>
<reference evidence="16 17" key="1">
    <citation type="submission" date="2020-06" db="EMBL/GenBank/DDBJ databases">
        <title>Genomic analysis of Salicibibacter sp. NKC21-4.</title>
        <authorList>
            <person name="Oh Y.J."/>
        </authorList>
    </citation>
    <scope>NUCLEOTIDE SEQUENCE [LARGE SCALE GENOMIC DNA]</scope>
    <source>
        <strain evidence="16 17">NKC21-4</strain>
    </source>
</reference>
<evidence type="ECO:0000256" key="2">
    <source>
        <dbReference type="ARBA" id="ARBA00007663"/>
    </source>
</evidence>
<feature type="binding site" evidence="14">
    <location>
        <position position="81"/>
    </location>
    <ligand>
        <name>ATP</name>
        <dbReference type="ChEBI" id="CHEBI:30616"/>
    </ligand>
</feature>
<dbReference type="InterPro" id="IPR050156">
    <property type="entry name" value="TC-AMP_synthase_SUA5"/>
</dbReference>